<feature type="region of interest" description="Disordered" evidence="1">
    <location>
        <begin position="1"/>
        <end position="43"/>
    </location>
</feature>
<proteinExistence type="predicted"/>
<organism evidence="2 3">
    <name type="scientific">Entomortierella chlamydospora</name>
    <dbReference type="NCBI Taxonomy" id="101097"/>
    <lineage>
        <taxon>Eukaryota</taxon>
        <taxon>Fungi</taxon>
        <taxon>Fungi incertae sedis</taxon>
        <taxon>Mucoromycota</taxon>
        <taxon>Mortierellomycotina</taxon>
        <taxon>Mortierellomycetes</taxon>
        <taxon>Mortierellales</taxon>
        <taxon>Mortierellaceae</taxon>
        <taxon>Entomortierella</taxon>
    </lineage>
</organism>
<feature type="compositionally biased region" description="Acidic residues" evidence="1">
    <location>
        <begin position="28"/>
        <end position="41"/>
    </location>
</feature>
<sequence length="59" mass="6399">MNSCSHNSKKRRAEELNTAEFSGGTESDGNDASDFDVDDSDTSSVDIEITCDYCSETNP</sequence>
<comment type="caution">
    <text evidence="2">The sequence shown here is derived from an EMBL/GenBank/DDBJ whole genome shotgun (WGS) entry which is preliminary data.</text>
</comment>
<gene>
    <name evidence="2" type="ORF">BGZ80_008344</name>
</gene>
<dbReference type="AlphaFoldDB" id="A0A9P6MCV7"/>
<feature type="non-terminal residue" evidence="2">
    <location>
        <position position="59"/>
    </location>
</feature>
<evidence type="ECO:0000313" key="3">
    <source>
        <dbReference type="Proteomes" id="UP000703661"/>
    </source>
</evidence>
<reference evidence="2" key="1">
    <citation type="journal article" date="2020" name="Fungal Divers.">
        <title>Resolving the Mortierellaceae phylogeny through synthesis of multi-gene phylogenetics and phylogenomics.</title>
        <authorList>
            <person name="Vandepol N."/>
            <person name="Liber J."/>
            <person name="Desiro A."/>
            <person name="Na H."/>
            <person name="Kennedy M."/>
            <person name="Barry K."/>
            <person name="Grigoriev I.V."/>
            <person name="Miller A.N."/>
            <person name="O'Donnell K."/>
            <person name="Stajich J.E."/>
            <person name="Bonito G."/>
        </authorList>
    </citation>
    <scope>NUCLEOTIDE SEQUENCE</scope>
    <source>
        <strain evidence="2">NRRL 2769</strain>
    </source>
</reference>
<evidence type="ECO:0000313" key="2">
    <source>
        <dbReference type="EMBL" id="KAF9992926.1"/>
    </source>
</evidence>
<dbReference type="Proteomes" id="UP000703661">
    <property type="component" value="Unassembled WGS sequence"/>
</dbReference>
<evidence type="ECO:0000256" key="1">
    <source>
        <dbReference type="SAM" id="MobiDB-lite"/>
    </source>
</evidence>
<dbReference type="EMBL" id="JAAAID010004496">
    <property type="protein sequence ID" value="KAF9992926.1"/>
    <property type="molecule type" value="Genomic_DNA"/>
</dbReference>
<keyword evidence="3" id="KW-1185">Reference proteome</keyword>
<accession>A0A9P6MCV7</accession>
<protein>
    <submittedName>
        <fullName evidence="2">Uncharacterized protein</fullName>
    </submittedName>
</protein>
<name>A0A9P6MCV7_9FUNG</name>